<evidence type="ECO:0000256" key="2">
    <source>
        <dbReference type="SAM" id="MobiDB-lite"/>
    </source>
</evidence>
<reference evidence="3" key="3">
    <citation type="submission" date="2025-09" db="UniProtKB">
        <authorList>
            <consortium name="Ensembl"/>
        </authorList>
    </citation>
    <scope>IDENTIFICATION</scope>
    <source>
        <strain evidence="3">broiler</strain>
    </source>
</reference>
<dbReference type="AlphaFoldDB" id="A0A8V0XQT8"/>
<dbReference type="PANTHER" id="PTHR16768:SF1">
    <property type="entry name" value="PROTEIN FAM107B"/>
    <property type="match status" value="1"/>
</dbReference>
<dbReference type="Proteomes" id="UP000000539">
    <property type="component" value="Chromosome 1"/>
</dbReference>
<feature type="compositionally biased region" description="Low complexity" evidence="2">
    <location>
        <begin position="40"/>
        <end position="55"/>
    </location>
</feature>
<sequence>MLGSSSSNRKRKRSHSQVNELTRRPNALGTRLETTRDDTTSTARTGARPAPGARPVALTADGDSRALRAHLRADSGPAGSPSPSPLSLSALFSLSFPLALLPPAPDNKDNAGLGPGAAPAVTQRQTRPRPAPPRRSLRRGRDRAARVAGPCRHSASGRVPRSLLRSLLPSRGLSPLVPRGEPPRRDTVSKDTEPKDPFPIPRKIMAEPDYIDDDNPELIRPQKLINPVKSSRNHQDLHRELLMNQKRGLAPQNKPELQKVMEKRKRDQVIKQQKEEEAQKKKSDLEIELLKRQQKLEQLELEQQKIQEEQENAPEFVKVKGNLRRTVQEAAEAPDS</sequence>
<feature type="compositionally biased region" description="Low complexity" evidence="2">
    <location>
        <begin position="75"/>
        <end position="84"/>
    </location>
</feature>
<reference evidence="3" key="1">
    <citation type="submission" date="2020-11" db="EMBL/GenBank/DDBJ databases">
        <title>Gallus gallus (Chicken) genome, bGalGal1, GRCg7b, maternal haplotype autosomes + Z &amp; W.</title>
        <authorList>
            <person name="Warren W."/>
            <person name="Formenti G."/>
            <person name="Fedrigo O."/>
            <person name="Haase B."/>
            <person name="Mountcastle J."/>
            <person name="Balacco J."/>
            <person name="Tracey A."/>
            <person name="Schneider V."/>
            <person name="Okimoto R."/>
            <person name="Cheng H."/>
            <person name="Hawken R."/>
            <person name="Howe K."/>
            <person name="Jarvis E.D."/>
        </authorList>
    </citation>
    <scope>NUCLEOTIDE SEQUENCE [LARGE SCALE GENOMIC DNA]</scope>
    <source>
        <strain evidence="3">Broiler</strain>
    </source>
</reference>
<feature type="compositionally biased region" description="Basic and acidic residues" evidence="2">
    <location>
        <begin position="256"/>
        <end position="285"/>
    </location>
</feature>
<keyword evidence="1" id="KW-0175">Coiled coil</keyword>
<protein>
    <submittedName>
        <fullName evidence="3">Family with sequence similarity 107 member B</fullName>
    </submittedName>
</protein>
<evidence type="ECO:0000256" key="1">
    <source>
        <dbReference type="ARBA" id="ARBA00023054"/>
    </source>
</evidence>
<name>A0A8V0XQT8_CHICK</name>
<evidence type="ECO:0000313" key="4">
    <source>
        <dbReference type="Proteomes" id="UP000000539"/>
    </source>
</evidence>
<proteinExistence type="evidence at protein level"/>
<reference evidence="3" key="2">
    <citation type="submission" date="2025-08" db="UniProtKB">
        <authorList>
            <consortium name="Ensembl"/>
        </authorList>
    </citation>
    <scope>IDENTIFICATION</scope>
    <source>
        <strain evidence="3">broiler</strain>
    </source>
</reference>
<feature type="region of interest" description="Disordered" evidence="2">
    <location>
        <begin position="246"/>
        <end position="285"/>
    </location>
</feature>
<feature type="compositionally biased region" description="Low complexity" evidence="2">
    <location>
        <begin position="156"/>
        <end position="179"/>
    </location>
</feature>
<dbReference type="InterPro" id="IPR009533">
    <property type="entry name" value="FAM107"/>
</dbReference>
<keyword evidence="4" id="KW-1185">Reference proteome</keyword>
<organism evidence="3 4">
    <name type="scientific">Gallus gallus</name>
    <name type="common">Chicken</name>
    <dbReference type="NCBI Taxonomy" id="9031"/>
    <lineage>
        <taxon>Eukaryota</taxon>
        <taxon>Metazoa</taxon>
        <taxon>Chordata</taxon>
        <taxon>Craniata</taxon>
        <taxon>Vertebrata</taxon>
        <taxon>Euteleostomi</taxon>
        <taxon>Archelosauria</taxon>
        <taxon>Archosauria</taxon>
        <taxon>Dinosauria</taxon>
        <taxon>Saurischia</taxon>
        <taxon>Theropoda</taxon>
        <taxon>Coelurosauria</taxon>
        <taxon>Aves</taxon>
        <taxon>Neognathae</taxon>
        <taxon>Galloanserae</taxon>
        <taxon>Galliformes</taxon>
        <taxon>Phasianidae</taxon>
        <taxon>Phasianinae</taxon>
        <taxon>Gallus</taxon>
    </lineage>
</organism>
<dbReference type="Pfam" id="PF06625">
    <property type="entry name" value="DUF1151"/>
    <property type="match status" value="1"/>
</dbReference>
<dbReference type="Ensembl" id="ENSGALT00010014078.1">
    <property type="protein sequence ID" value="ENSGALP00010008295.1"/>
    <property type="gene ID" value="ENSGALG00010005879.1"/>
</dbReference>
<feature type="region of interest" description="Disordered" evidence="2">
    <location>
        <begin position="1"/>
        <end position="84"/>
    </location>
</feature>
<evidence type="ECO:0000313" key="3">
    <source>
        <dbReference type="Ensembl" id="ENSGALP00010008295.1"/>
    </source>
</evidence>
<feature type="region of interest" description="Disordered" evidence="2">
    <location>
        <begin position="103"/>
        <end position="203"/>
    </location>
</feature>
<gene>
    <name evidence="3" type="primary">FAM107B</name>
</gene>
<dbReference type="GeneTree" id="ENSGT00390000011228"/>
<dbReference type="PANTHER" id="PTHR16768">
    <property type="entry name" value="DOWN REGULATED IN RENAL CARCINOMA 1/TU3A"/>
    <property type="match status" value="1"/>
</dbReference>
<accession>A0A8V0XQT8</accession>
<feature type="compositionally biased region" description="Basic and acidic residues" evidence="2">
    <location>
        <begin position="181"/>
        <end position="196"/>
    </location>
</feature>
<keyword evidence="5" id="KW-1267">Proteomics identification</keyword>
<evidence type="ECO:0007829" key="5">
    <source>
        <dbReference type="PeptideAtlas" id="A0A8V0XQT8"/>
    </source>
</evidence>